<comment type="caution">
    <text evidence="6">The sequence shown here is derived from an EMBL/GenBank/DDBJ whole genome shotgun (WGS) entry which is preliminary data.</text>
</comment>
<sequence length="292" mass="31205">MDKPLIGLLANDLLALSNQRAIAKASGFKVAFSAHIDDDWTPNDNHKEVACWLHGRANEDATSLAVLVSDGQLPSLNTRGFDNWVSRLKQLDQHGCQSLTKLIILAASTGGPQVIGQLLAQLPVIEDAALLVVQHQSVGAERSMIDQFSKQGRWPVVAVQSVSQLAGGYVYVLSAEDKVTFGSNLTLARSSTPWSGKFAPSIDHVVGSVTKRFRGQSLVIYLSGLSGEGPSGARLAQGAGATIWVQDPASAVADGMINDVKAVINVEAQIHPNDIADAVINWTVERRPQCRL</sequence>
<dbReference type="PROSITE" id="PS50122">
    <property type="entry name" value="CHEB"/>
    <property type="match status" value="1"/>
</dbReference>
<dbReference type="InterPro" id="IPR000673">
    <property type="entry name" value="Sig_transdc_resp-reg_Me-estase"/>
</dbReference>
<reference evidence="6 7" key="1">
    <citation type="submission" date="2018-10" db="EMBL/GenBank/DDBJ databases">
        <title>Genomic Encyclopedia of Type Strains, Phase IV (KMG-IV): sequencing the most valuable type-strain genomes for metagenomic binning, comparative biology and taxonomic classification.</title>
        <authorList>
            <person name="Goeker M."/>
        </authorList>
    </citation>
    <scope>NUCLEOTIDE SEQUENCE [LARGE SCALE GENOMIC DNA]</scope>
    <source>
        <strain evidence="6 7">DSM 25080</strain>
    </source>
</reference>
<feature type="domain" description="CheB-type methylesterase" evidence="5">
    <location>
        <begin position="98"/>
        <end position="286"/>
    </location>
</feature>
<comment type="caution">
    <text evidence="4">Lacks conserved residue(s) required for the propagation of feature annotation.</text>
</comment>
<dbReference type="PANTHER" id="PTHR42872:SF6">
    <property type="entry name" value="PROTEIN-GLUTAMATE METHYLESTERASE_PROTEIN-GLUTAMINE GLUTAMINASE"/>
    <property type="match status" value="1"/>
</dbReference>
<dbReference type="PANTHER" id="PTHR42872">
    <property type="entry name" value="PROTEIN-GLUTAMATE METHYLESTERASE/PROTEIN-GLUTAMINE GLUTAMINASE"/>
    <property type="match status" value="1"/>
</dbReference>
<dbReference type="RefSeq" id="WP_121875578.1">
    <property type="nucleotide sequence ID" value="NZ_REFJ01000001.1"/>
</dbReference>
<dbReference type="Proteomes" id="UP000267187">
    <property type="component" value="Unassembled WGS sequence"/>
</dbReference>
<organism evidence="6 7">
    <name type="scientific">Umboniibacter marinipuniceus</name>
    <dbReference type="NCBI Taxonomy" id="569599"/>
    <lineage>
        <taxon>Bacteria</taxon>
        <taxon>Pseudomonadati</taxon>
        <taxon>Pseudomonadota</taxon>
        <taxon>Gammaproteobacteria</taxon>
        <taxon>Cellvibrionales</taxon>
        <taxon>Cellvibrionaceae</taxon>
        <taxon>Umboniibacter</taxon>
    </lineage>
</organism>
<dbReference type="GO" id="GO:0000156">
    <property type="term" value="F:phosphorelay response regulator activity"/>
    <property type="evidence" value="ECO:0007669"/>
    <property type="project" value="InterPro"/>
</dbReference>
<dbReference type="EMBL" id="REFJ01000001">
    <property type="protein sequence ID" value="RMA82232.1"/>
    <property type="molecule type" value="Genomic_DNA"/>
</dbReference>
<dbReference type="SUPFAM" id="SSF52738">
    <property type="entry name" value="Methylesterase CheB, C-terminal domain"/>
    <property type="match status" value="1"/>
</dbReference>
<evidence type="ECO:0000256" key="1">
    <source>
        <dbReference type="ARBA" id="ARBA00022801"/>
    </source>
</evidence>
<evidence type="ECO:0000256" key="2">
    <source>
        <dbReference type="ARBA" id="ARBA00039140"/>
    </source>
</evidence>
<gene>
    <name evidence="6" type="ORF">DFR27_0180</name>
</gene>
<keyword evidence="7" id="KW-1185">Reference proteome</keyword>
<name>A0A3M0ATH7_9GAMM</name>
<proteinExistence type="predicted"/>
<dbReference type="Pfam" id="PF01339">
    <property type="entry name" value="CheB_methylest"/>
    <property type="match status" value="1"/>
</dbReference>
<dbReference type="OrthoDB" id="9793421at2"/>
<keyword evidence="1" id="KW-0378">Hydrolase</keyword>
<accession>A0A3M0ATH7</accession>
<evidence type="ECO:0000259" key="5">
    <source>
        <dbReference type="PROSITE" id="PS50122"/>
    </source>
</evidence>
<dbReference type="EC" id="3.1.1.61" evidence="2"/>
<evidence type="ECO:0000256" key="4">
    <source>
        <dbReference type="PROSITE-ProRule" id="PRU00050"/>
    </source>
</evidence>
<comment type="catalytic activity">
    <reaction evidence="3">
        <text>[protein]-L-glutamate 5-O-methyl ester + H2O = L-glutamyl-[protein] + methanol + H(+)</text>
        <dbReference type="Rhea" id="RHEA:23236"/>
        <dbReference type="Rhea" id="RHEA-COMP:10208"/>
        <dbReference type="Rhea" id="RHEA-COMP:10311"/>
        <dbReference type="ChEBI" id="CHEBI:15377"/>
        <dbReference type="ChEBI" id="CHEBI:15378"/>
        <dbReference type="ChEBI" id="CHEBI:17790"/>
        <dbReference type="ChEBI" id="CHEBI:29973"/>
        <dbReference type="ChEBI" id="CHEBI:82795"/>
        <dbReference type="EC" id="3.1.1.61"/>
    </reaction>
</comment>
<dbReference type="GO" id="GO:0005737">
    <property type="term" value="C:cytoplasm"/>
    <property type="evidence" value="ECO:0007669"/>
    <property type="project" value="InterPro"/>
</dbReference>
<protein>
    <recommendedName>
        <fullName evidence="2">protein-glutamate methylesterase</fullName>
        <ecNumber evidence="2">3.1.1.61</ecNumber>
    </recommendedName>
</protein>
<evidence type="ECO:0000256" key="3">
    <source>
        <dbReference type="ARBA" id="ARBA00048267"/>
    </source>
</evidence>
<dbReference type="GO" id="GO:0008984">
    <property type="term" value="F:protein-glutamate methylesterase activity"/>
    <property type="evidence" value="ECO:0007669"/>
    <property type="project" value="UniProtKB-EC"/>
</dbReference>
<dbReference type="InterPro" id="IPR035909">
    <property type="entry name" value="CheB_C"/>
</dbReference>
<dbReference type="AlphaFoldDB" id="A0A3M0ATH7"/>
<evidence type="ECO:0000313" key="7">
    <source>
        <dbReference type="Proteomes" id="UP000267187"/>
    </source>
</evidence>
<dbReference type="Gene3D" id="3.40.50.180">
    <property type="entry name" value="Methylesterase CheB, C-terminal domain"/>
    <property type="match status" value="1"/>
</dbReference>
<evidence type="ECO:0000313" key="6">
    <source>
        <dbReference type="EMBL" id="RMA82232.1"/>
    </source>
</evidence>
<dbReference type="GO" id="GO:0006935">
    <property type="term" value="P:chemotaxis"/>
    <property type="evidence" value="ECO:0007669"/>
    <property type="project" value="InterPro"/>
</dbReference>